<dbReference type="RefSeq" id="WP_174701131.1">
    <property type="nucleotide sequence ID" value="NZ_JABURA010000001.1"/>
</dbReference>
<dbReference type="NCBIfam" id="NF010587">
    <property type="entry name" value="PRK13980.1"/>
    <property type="match status" value="1"/>
</dbReference>
<evidence type="ECO:0000256" key="7">
    <source>
        <dbReference type="RuleBase" id="RU003812"/>
    </source>
</evidence>
<accession>A0A8J8KEA3</accession>
<dbReference type="InterPro" id="IPR022310">
    <property type="entry name" value="NAD/GMP_synthase"/>
</dbReference>
<dbReference type="GO" id="GO:0009435">
    <property type="term" value="P:NAD+ biosynthetic process"/>
    <property type="evidence" value="ECO:0007669"/>
    <property type="project" value="UniProtKB-UniPathway"/>
</dbReference>
<evidence type="ECO:0000259" key="9">
    <source>
        <dbReference type="Pfam" id="PF02540"/>
    </source>
</evidence>
<dbReference type="UniPathway" id="UPA00253">
    <property type="reaction ID" value="UER00333"/>
</dbReference>
<name>A0A8J8KEA3_9EURY</name>
<evidence type="ECO:0000256" key="1">
    <source>
        <dbReference type="ARBA" id="ARBA00004790"/>
    </source>
</evidence>
<dbReference type="PANTHER" id="PTHR23090:SF9">
    <property type="entry name" value="GLUTAMINE-DEPENDENT NAD(+) SYNTHETASE"/>
    <property type="match status" value="1"/>
</dbReference>
<dbReference type="Pfam" id="PF02540">
    <property type="entry name" value="NAD_synthase"/>
    <property type="match status" value="1"/>
</dbReference>
<evidence type="ECO:0000256" key="8">
    <source>
        <dbReference type="SAM" id="MobiDB-lite"/>
    </source>
</evidence>
<evidence type="ECO:0000256" key="6">
    <source>
        <dbReference type="RuleBase" id="RU003811"/>
    </source>
</evidence>
<keyword evidence="2 6" id="KW-0436">Ligase</keyword>
<dbReference type="SUPFAM" id="SSF52402">
    <property type="entry name" value="Adenine nucleotide alpha hydrolases-like"/>
    <property type="match status" value="1"/>
</dbReference>
<evidence type="ECO:0000256" key="3">
    <source>
        <dbReference type="ARBA" id="ARBA00022741"/>
    </source>
</evidence>
<dbReference type="InterPro" id="IPR003694">
    <property type="entry name" value="NAD_synthase"/>
</dbReference>
<protein>
    <recommendedName>
        <fullName evidence="7">NH(3)-dependent NAD(+) synthetase</fullName>
        <ecNumber evidence="7">6.3.1.5</ecNumber>
    </recommendedName>
</protein>
<dbReference type="GO" id="GO:0004359">
    <property type="term" value="F:glutaminase activity"/>
    <property type="evidence" value="ECO:0007669"/>
    <property type="project" value="InterPro"/>
</dbReference>
<dbReference type="EMBL" id="JABURA010000001">
    <property type="protein sequence ID" value="NUB89817.1"/>
    <property type="molecule type" value="Genomic_DNA"/>
</dbReference>
<dbReference type="EC" id="6.3.1.5" evidence="7"/>
<reference evidence="10" key="1">
    <citation type="submission" date="2020-06" db="EMBL/GenBank/DDBJ databases">
        <title>Haloterrigena sp. nov., an extremely halophilic archaeon isolated from a saline sediment.</title>
        <authorList>
            <person name="Liu B.-B."/>
        </authorList>
    </citation>
    <scope>NUCLEOTIDE SEQUENCE</scope>
    <source>
        <strain evidence="10">SYSU A121-1</strain>
    </source>
</reference>
<dbReference type="GO" id="GO:0008795">
    <property type="term" value="F:NAD+ synthase activity"/>
    <property type="evidence" value="ECO:0007669"/>
    <property type="project" value="UniProtKB-EC"/>
</dbReference>
<evidence type="ECO:0000256" key="5">
    <source>
        <dbReference type="ARBA" id="ARBA00023027"/>
    </source>
</evidence>
<feature type="region of interest" description="Disordered" evidence="8">
    <location>
        <begin position="281"/>
        <end position="302"/>
    </location>
</feature>
<dbReference type="GO" id="GO:0005524">
    <property type="term" value="F:ATP binding"/>
    <property type="evidence" value="ECO:0007669"/>
    <property type="project" value="UniProtKB-KW"/>
</dbReference>
<sequence length="302" mass="32430">MGAERKTIVDAGIGRTTGTFITDRPGLERVRSRIVDDIRTTVEDAGAAGVVVAMSGGIDSTATAELAVEALGSDRVLGLGLPCHKSERAGVSEARTIAEGLGIEFREIQLRPVLEAFEEAAAIELEPGDDGDDACPDERTHAIGNVTARLRMCCAYYAANRQRRLVLGTANRSELLLGYFTKHGDGAADAYPLGDLYKTEVRALAKRIGVPRRIVSKEPSAGFWAGQTDADELGATYDVIDPLLRRLVDEDESIEDAAATLEIDRETARSIAWLCAETEHKRSMPPTPGIADRGAERPLTGQ</sequence>
<evidence type="ECO:0000256" key="4">
    <source>
        <dbReference type="ARBA" id="ARBA00022840"/>
    </source>
</evidence>
<dbReference type="AlphaFoldDB" id="A0A8J8KEA3"/>
<keyword evidence="3 6" id="KW-0547">Nucleotide-binding</keyword>
<dbReference type="PANTHER" id="PTHR23090">
    <property type="entry name" value="NH 3 /GLUTAMINE-DEPENDENT NAD + SYNTHETASE"/>
    <property type="match status" value="1"/>
</dbReference>
<feature type="domain" description="NAD/GMP synthase" evidence="9">
    <location>
        <begin position="32"/>
        <end position="285"/>
    </location>
</feature>
<proteinExistence type="inferred from homology"/>
<evidence type="ECO:0000313" key="11">
    <source>
        <dbReference type="Proteomes" id="UP000728647"/>
    </source>
</evidence>
<gene>
    <name evidence="10" type="ORF">HT576_02040</name>
</gene>
<comment type="pathway">
    <text evidence="1">Cofactor biosynthesis; NAD(+) biosynthesis.</text>
</comment>
<keyword evidence="4 6" id="KW-0067">ATP-binding</keyword>
<comment type="caution">
    <text evidence="10">The sequence shown here is derived from an EMBL/GenBank/DDBJ whole genome shotgun (WGS) entry which is preliminary data.</text>
</comment>
<dbReference type="Gene3D" id="3.40.50.620">
    <property type="entry name" value="HUPs"/>
    <property type="match status" value="1"/>
</dbReference>
<dbReference type="Proteomes" id="UP000728647">
    <property type="component" value="Unassembled WGS sequence"/>
</dbReference>
<comment type="catalytic activity">
    <reaction evidence="7">
        <text>deamido-NAD(+) + NH4(+) + ATP = AMP + diphosphate + NAD(+) + H(+)</text>
        <dbReference type="Rhea" id="RHEA:21188"/>
        <dbReference type="ChEBI" id="CHEBI:15378"/>
        <dbReference type="ChEBI" id="CHEBI:28938"/>
        <dbReference type="ChEBI" id="CHEBI:30616"/>
        <dbReference type="ChEBI" id="CHEBI:33019"/>
        <dbReference type="ChEBI" id="CHEBI:57540"/>
        <dbReference type="ChEBI" id="CHEBI:58437"/>
        <dbReference type="ChEBI" id="CHEBI:456215"/>
        <dbReference type="EC" id="6.3.1.5"/>
    </reaction>
</comment>
<comment type="similarity">
    <text evidence="6">Belongs to the NAD synthetase family.</text>
</comment>
<keyword evidence="5 6" id="KW-0520">NAD</keyword>
<dbReference type="OrthoDB" id="39312at2157"/>
<dbReference type="GO" id="GO:0005737">
    <property type="term" value="C:cytoplasm"/>
    <property type="evidence" value="ECO:0007669"/>
    <property type="project" value="InterPro"/>
</dbReference>
<dbReference type="InterPro" id="IPR014729">
    <property type="entry name" value="Rossmann-like_a/b/a_fold"/>
</dbReference>
<dbReference type="NCBIfam" id="TIGR00552">
    <property type="entry name" value="nadE"/>
    <property type="match status" value="1"/>
</dbReference>
<evidence type="ECO:0000313" key="10">
    <source>
        <dbReference type="EMBL" id="NUB89817.1"/>
    </source>
</evidence>
<dbReference type="CDD" id="cd00553">
    <property type="entry name" value="NAD_synthase"/>
    <property type="match status" value="1"/>
</dbReference>
<organism evidence="10 11">
    <name type="scientific">Haloterrigena gelatinilytica</name>
    <dbReference type="NCBI Taxonomy" id="2741724"/>
    <lineage>
        <taxon>Archaea</taxon>
        <taxon>Methanobacteriati</taxon>
        <taxon>Methanobacteriota</taxon>
        <taxon>Stenosarchaea group</taxon>
        <taxon>Halobacteria</taxon>
        <taxon>Halobacteriales</taxon>
        <taxon>Natrialbaceae</taxon>
        <taxon>Haloterrigena</taxon>
    </lineage>
</organism>
<dbReference type="GO" id="GO:0003952">
    <property type="term" value="F:NAD+ synthase (glutamine-hydrolyzing) activity"/>
    <property type="evidence" value="ECO:0007669"/>
    <property type="project" value="InterPro"/>
</dbReference>
<evidence type="ECO:0000256" key="2">
    <source>
        <dbReference type="ARBA" id="ARBA00022598"/>
    </source>
</evidence>